<sequence>MTAIKALSTGSINNADNGSVVVDSSPKGNDAAAMMFAAIFGNWMNQHSGQEQDSDDQSNAPAGKEANSGRNALLGIEGLQAMMAMLQGEGNLQEVLARQVQNPMSEEEFSGQLNLLLSQMDTLRGQSNFSNPLGTLEVAQMSGMTGQLQGNTPQSELDLYKNVIVDLLTDMSGEVKVKTHPEGLNTLTQQKSAIAAQRFNSGLFIGLVGEGQASGTGIAADKVTVAQTAIGQSMTSVVDDVEVQVVPSTQQGNGQGTLVSALATKPAEGAVGLEENIAGTLGKNGPEGTAKHSGVLNMESENPGNFQLPGEQDPKGQSSTQNGANQGKGSGSDKSLGTGVGLQEKGSLDFPKDEQFTLQDSHMESVVGLSSTKETSQVQGKVLEKGTPVWTQVANEVFEKAYQARPQLREMIIHLRPAELGQINISMRWEEGQMHIRMVATDAGTGQLLQTNLSDLRDNLTQLGIQCGMMEMGLGEQNRHSQEGQGQEDKARAQENGDEKLGFTSNEELESMMDSQVDEQGIRRINVTA</sequence>
<gene>
    <name evidence="3" type="ordered locus">Desdi_2849</name>
</gene>
<dbReference type="eggNOG" id="COG3144">
    <property type="taxonomic scope" value="Bacteria"/>
</dbReference>
<dbReference type="OrthoDB" id="1792985at2"/>
<organism evidence="3 4">
    <name type="scientific">Desulfitobacterium dichloroeliminans (strain LMG P-21439 / DCA1)</name>
    <dbReference type="NCBI Taxonomy" id="871963"/>
    <lineage>
        <taxon>Bacteria</taxon>
        <taxon>Bacillati</taxon>
        <taxon>Bacillota</taxon>
        <taxon>Clostridia</taxon>
        <taxon>Eubacteriales</taxon>
        <taxon>Desulfitobacteriaceae</taxon>
        <taxon>Desulfitobacterium</taxon>
    </lineage>
</organism>
<evidence type="ECO:0000313" key="4">
    <source>
        <dbReference type="Proteomes" id="UP000010797"/>
    </source>
</evidence>
<feature type="region of interest" description="Disordered" evidence="1">
    <location>
        <begin position="46"/>
        <end position="68"/>
    </location>
</feature>
<keyword evidence="4" id="KW-1185">Reference proteome</keyword>
<proteinExistence type="predicted"/>
<accession>L0FC80</accession>
<dbReference type="Proteomes" id="UP000010797">
    <property type="component" value="Chromosome"/>
</dbReference>
<keyword evidence="3" id="KW-0969">Cilium</keyword>
<dbReference type="KEGG" id="ddl:Desdi_2849"/>
<dbReference type="AlphaFoldDB" id="L0FC80"/>
<feature type="region of interest" description="Disordered" evidence="1">
    <location>
        <begin position="277"/>
        <end position="350"/>
    </location>
</feature>
<dbReference type="RefSeq" id="WP_015263224.1">
    <property type="nucleotide sequence ID" value="NC_019903.1"/>
</dbReference>
<dbReference type="CDD" id="cd17470">
    <property type="entry name" value="T3SS_Flik_C"/>
    <property type="match status" value="1"/>
</dbReference>
<dbReference type="PANTHER" id="PTHR37533:SF2">
    <property type="entry name" value="FLAGELLAR HOOK-LENGTH CONTROL PROTEIN"/>
    <property type="match status" value="1"/>
</dbReference>
<dbReference type="Pfam" id="PF02120">
    <property type="entry name" value="Flg_hook"/>
    <property type="match status" value="1"/>
</dbReference>
<evidence type="ECO:0000259" key="2">
    <source>
        <dbReference type="Pfam" id="PF02120"/>
    </source>
</evidence>
<dbReference type="InterPro" id="IPR052563">
    <property type="entry name" value="FliK"/>
</dbReference>
<evidence type="ECO:0000313" key="3">
    <source>
        <dbReference type="EMBL" id="AGA70261.1"/>
    </source>
</evidence>
<dbReference type="Gene3D" id="3.30.750.140">
    <property type="match status" value="1"/>
</dbReference>
<dbReference type="InterPro" id="IPR021136">
    <property type="entry name" value="Flagellar_hook_control-like_C"/>
</dbReference>
<dbReference type="STRING" id="871963.Desdi_2849"/>
<feature type="region of interest" description="Disordered" evidence="1">
    <location>
        <begin position="477"/>
        <end position="529"/>
    </location>
</feature>
<dbReference type="PANTHER" id="PTHR37533">
    <property type="entry name" value="FLAGELLAR HOOK-LENGTH CONTROL PROTEIN"/>
    <property type="match status" value="1"/>
</dbReference>
<dbReference type="EMBL" id="CP003344">
    <property type="protein sequence ID" value="AGA70261.1"/>
    <property type="molecule type" value="Genomic_DNA"/>
</dbReference>
<dbReference type="HOGENOM" id="CLU_503202_0_0_9"/>
<feature type="domain" description="Flagellar hook-length control protein-like C-terminal" evidence="2">
    <location>
        <begin position="401"/>
        <end position="478"/>
    </location>
</feature>
<feature type="compositionally biased region" description="Basic and acidic residues" evidence="1">
    <location>
        <begin position="477"/>
        <end position="501"/>
    </location>
</feature>
<keyword evidence="3" id="KW-0966">Cell projection</keyword>
<evidence type="ECO:0000256" key="1">
    <source>
        <dbReference type="SAM" id="MobiDB-lite"/>
    </source>
</evidence>
<reference evidence="4" key="1">
    <citation type="submission" date="2012-02" db="EMBL/GenBank/DDBJ databases">
        <title>Complete sequence of Desulfitobacterium dichloroeliminans LMG P-21439.</title>
        <authorList>
            <person name="Lucas S."/>
            <person name="Han J."/>
            <person name="Lapidus A."/>
            <person name="Cheng J.-F."/>
            <person name="Goodwin L."/>
            <person name="Pitluck S."/>
            <person name="Peters L."/>
            <person name="Ovchinnikova G."/>
            <person name="Teshima H."/>
            <person name="Detter J.C."/>
            <person name="Han C."/>
            <person name="Tapia R."/>
            <person name="Land M."/>
            <person name="Hauser L."/>
            <person name="Kyrpides N."/>
            <person name="Ivanova N."/>
            <person name="Pagani I."/>
            <person name="Kruse T."/>
            <person name="de Vos W.M."/>
            <person name="Boon N."/>
            <person name="Smidt H."/>
            <person name="Woyke T."/>
        </authorList>
    </citation>
    <scope>NUCLEOTIDE SEQUENCE [LARGE SCALE GENOMIC DNA]</scope>
    <source>
        <strain evidence="4">LMG P-21439 / DCA1</strain>
    </source>
</reference>
<feature type="compositionally biased region" description="Polar residues" evidence="1">
    <location>
        <begin position="315"/>
        <end position="335"/>
    </location>
</feature>
<name>L0FC80_DESDL</name>
<dbReference type="InterPro" id="IPR038610">
    <property type="entry name" value="FliK-like_C_sf"/>
</dbReference>
<protein>
    <submittedName>
        <fullName evidence="3">Flagellar hook-length control protein</fullName>
    </submittedName>
</protein>
<keyword evidence="3" id="KW-0282">Flagellum</keyword>